<keyword evidence="1" id="KW-0472">Membrane</keyword>
<proteinExistence type="predicted"/>
<keyword evidence="1" id="KW-1133">Transmembrane helix</keyword>
<dbReference type="HOGENOM" id="CLU_2639003_0_0_1"/>
<dbReference type="EMBL" id="KN833705">
    <property type="protein sequence ID" value="KIK25887.1"/>
    <property type="molecule type" value="Genomic_DNA"/>
</dbReference>
<keyword evidence="1" id="KW-0812">Transmembrane</keyword>
<evidence type="ECO:0000256" key="1">
    <source>
        <dbReference type="SAM" id="Phobius"/>
    </source>
</evidence>
<dbReference type="STRING" id="765257.A0A0C9ZUG3"/>
<evidence type="ECO:0000313" key="2">
    <source>
        <dbReference type="EMBL" id="KIK25887.1"/>
    </source>
</evidence>
<gene>
    <name evidence="2" type="ORF">PISMIDRAFT_676845</name>
</gene>
<organism evidence="2 3">
    <name type="scientific">Pisolithus microcarpus 441</name>
    <dbReference type="NCBI Taxonomy" id="765257"/>
    <lineage>
        <taxon>Eukaryota</taxon>
        <taxon>Fungi</taxon>
        <taxon>Dikarya</taxon>
        <taxon>Basidiomycota</taxon>
        <taxon>Agaricomycotina</taxon>
        <taxon>Agaricomycetes</taxon>
        <taxon>Agaricomycetidae</taxon>
        <taxon>Boletales</taxon>
        <taxon>Sclerodermatineae</taxon>
        <taxon>Pisolithaceae</taxon>
        <taxon>Pisolithus</taxon>
    </lineage>
</organism>
<name>A0A0C9ZUG3_9AGAM</name>
<keyword evidence="3" id="KW-1185">Reference proteome</keyword>
<evidence type="ECO:0000313" key="3">
    <source>
        <dbReference type="Proteomes" id="UP000054018"/>
    </source>
</evidence>
<dbReference type="AlphaFoldDB" id="A0A0C9ZUG3"/>
<reference evidence="2 3" key="1">
    <citation type="submission" date="2014-04" db="EMBL/GenBank/DDBJ databases">
        <authorList>
            <consortium name="DOE Joint Genome Institute"/>
            <person name="Kuo A."/>
            <person name="Kohler A."/>
            <person name="Costa M.D."/>
            <person name="Nagy L.G."/>
            <person name="Floudas D."/>
            <person name="Copeland A."/>
            <person name="Barry K.W."/>
            <person name="Cichocki N."/>
            <person name="Veneault-Fourrey C."/>
            <person name="LaButti K."/>
            <person name="Lindquist E.A."/>
            <person name="Lipzen A."/>
            <person name="Lundell T."/>
            <person name="Morin E."/>
            <person name="Murat C."/>
            <person name="Sun H."/>
            <person name="Tunlid A."/>
            <person name="Henrissat B."/>
            <person name="Grigoriev I.V."/>
            <person name="Hibbett D.S."/>
            <person name="Martin F."/>
            <person name="Nordberg H.P."/>
            <person name="Cantor M.N."/>
            <person name="Hua S.X."/>
        </authorList>
    </citation>
    <scope>NUCLEOTIDE SEQUENCE [LARGE SCALE GENOMIC DNA]</scope>
    <source>
        <strain evidence="2 3">441</strain>
    </source>
</reference>
<feature type="transmembrane region" description="Helical" evidence="1">
    <location>
        <begin position="6"/>
        <end position="24"/>
    </location>
</feature>
<reference evidence="3" key="2">
    <citation type="submission" date="2015-01" db="EMBL/GenBank/DDBJ databases">
        <title>Evolutionary Origins and Diversification of the Mycorrhizal Mutualists.</title>
        <authorList>
            <consortium name="DOE Joint Genome Institute"/>
            <consortium name="Mycorrhizal Genomics Consortium"/>
            <person name="Kohler A."/>
            <person name="Kuo A."/>
            <person name="Nagy L.G."/>
            <person name="Floudas D."/>
            <person name="Copeland A."/>
            <person name="Barry K.W."/>
            <person name="Cichocki N."/>
            <person name="Veneault-Fourrey C."/>
            <person name="LaButti K."/>
            <person name="Lindquist E.A."/>
            <person name="Lipzen A."/>
            <person name="Lundell T."/>
            <person name="Morin E."/>
            <person name="Murat C."/>
            <person name="Riley R."/>
            <person name="Ohm R."/>
            <person name="Sun H."/>
            <person name="Tunlid A."/>
            <person name="Henrissat B."/>
            <person name="Grigoriev I.V."/>
            <person name="Hibbett D.S."/>
            <person name="Martin F."/>
        </authorList>
    </citation>
    <scope>NUCLEOTIDE SEQUENCE [LARGE SCALE GENOMIC DNA]</scope>
    <source>
        <strain evidence="3">441</strain>
    </source>
</reference>
<protein>
    <submittedName>
        <fullName evidence="2">Uncharacterized protein</fullName>
    </submittedName>
</protein>
<sequence>MADISFTSNHLLVTSVAVIVACVYRASEFRKLNHIPSVGSSGLLGSYWTAFKSLTDSSKLVQEGYNKVKLIFTKRTR</sequence>
<accession>A0A0C9ZUG3</accession>
<dbReference type="Proteomes" id="UP000054018">
    <property type="component" value="Unassembled WGS sequence"/>
</dbReference>